<dbReference type="Gene3D" id="3.50.50.60">
    <property type="entry name" value="FAD/NAD(P)-binding domain"/>
    <property type="match status" value="2"/>
</dbReference>
<reference evidence="4" key="1">
    <citation type="submission" date="2021-01" db="EMBL/GenBank/DDBJ databases">
        <title>Genomic Encyclopedia of Type Strains, Phase IV (KMG-IV): sequencing the most valuable type-strain genomes for metagenomic binning, comparative biology and taxonomic classification.</title>
        <authorList>
            <person name="Goeker M."/>
        </authorList>
    </citation>
    <scope>NUCLEOTIDE SEQUENCE</scope>
    <source>
        <strain evidence="4">DSM 25523</strain>
    </source>
</reference>
<gene>
    <name evidence="4" type="ORF">JOD01_000396</name>
</gene>
<evidence type="ECO:0000313" key="5">
    <source>
        <dbReference type="Proteomes" id="UP000717624"/>
    </source>
</evidence>
<keyword evidence="5" id="KW-1185">Reference proteome</keyword>
<dbReference type="PRINTS" id="PR00368">
    <property type="entry name" value="FADPNR"/>
</dbReference>
<evidence type="ECO:0000256" key="1">
    <source>
        <dbReference type="ARBA" id="ARBA00001974"/>
    </source>
</evidence>
<dbReference type="Pfam" id="PF13738">
    <property type="entry name" value="Pyr_redox_3"/>
    <property type="match status" value="1"/>
</dbReference>
<dbReference type="Proteomes" id="UP000717624">
    <property type="component" value="Unassembled WGS sequence"/>
</dbReference>
<evidence type="ECO:0000313" key="4">
    <source>
        <dbReference type="EMBL" id="MBM7588810.1"/>
    </source>
</evidence>
<dbReference type="EMBL" id="JAFBEB010000001">
    <property type="protein sequence ID" value="MBM7588810.1"/>
    <property type="molecule type" value="Genomic_DNA"/>
</dbReference>
<protein>
    <submittedName>
        <fullName evidence="4">Thioredoxin reductase (NADPH)</fullName>
        <ecNumber evidence="4">1.8.1.9</ecNumber>
    </submittedName>
</protein>
<comment type="caution">
    <text evidence="4">The sequence shown here is derived from an EMBL/GenBank/DDBJ whole genome shotgun (WGS) entry which is preliminary data.</text>
</comment>
<dbReference type="RefSeq" id="WP_204516535.1">
    <property type="nucleotide sequence ID" value="NZ_BAABIN010000009.1"/>
</dbReference>
<dbReference type="AlphaFoldDB" id="A0A939BNC4"/>
<dbReference type="InterPro" id="IPR023856">
    <property type="entry name" value="Bdr"/>
</dbReference>
<name>A0A939BNC4_9BACL</name>
<dbReference type="PRINTS" id="PR00469">
    <property type="entry name" value="PNDRDTASEII"/>
</dbReference>
<dbReference type="SUPFAM" id="SSF51905">
    <property type="entry name" value="FAD/NAD(P)-binding domain"/>
    <property type="match status" value="1"/>
</dbReference>
<dbReference type="NCBIfam" id="TIGR04018">
    <property type="entry name" value="Bthiol_YpdA"/>
    <property type="match status" value="1"/>
</dbReference>
<dbReference type="EC" id="1.8.1.9" evidence="4"/>
<evidence type="ECO:0000256" key="3">
    <source>
        <dbReference type="ARBA" id="ARBA00023002"/>
    </source>
</evidence>
<evidence type="ECO:0000256" key="2">
    <source>
        <dbReference type="ARBA" id="ARBA00022630"/>
    </source>
</evidence>
<proteinExistence type="predicted"/>
<comment type="cofactor">
    <cofactor evidence="1">
        <name>FAD</name>
        <dbReference type="ChEBI" id="CHEBI:57692"/>
    </cofactor>
</comment>
<dbReference type="InterPro" id="IPR036188">
    <property type="entry name" value="FAD/NAD-bd_sf"/>
</dbReference>
<keyword evidence="3 4" id="KW-0560">Oxidoreductase</keyword>
<dbReference type="PANTHER" id="PTHR48105">
    <property type="entry name" value="THIOREDOXIN REDUCTASE 1-RELATED-RELATED"/>
    <property type="match status" value="1"/>
</dbReference>
<dbReference type="InterPro" id="IPR050097">
    <property type="entry name" value="Ferredoxin-NADP_redctase_2"/>
</dbReference>
<dbReference type="GO" id="GO:0004791">
    <property type="term" value="F:thioredoxin-disulfide reductase (NADPH) activity"/>
    <property type="evidence" value="ECO:0007669"/>
    <property type="project" value="UniProtKB-EC"/>
</dbReference>
<sequence>MKEQAIIIGAGPCGLAAAVELKRAGINPLIIEKGTLVNSIYQYPTYMIFHSTAPRLEIGDIPFTTPNEKPTRLEGLNYYRTVANRYELRTRLFETVTSVERTGSGFALHTVDRFQQNHTYQTDNVIIATGYFDHPNRLNVPGENLPKVFSLYKEAHPFAGQKVAIVGGNNSAVDAALDLERVGAEVTVIMRGSQISERVKSWVRPVFESAVNNGRIRLLLSSSVTEIADRYIRVNANGEPLTLENDFVFTLIGFRPDRTMLHSLGVETDPETGVPRFDEQTMETNVPGVFIAGVIAAGNHANAIFIENGRFHGKLIADYLAAKGTQLEK</sequence>
<keyword evidence="2" id="KW-0285">Flavoprotein</keyword>
<accession>A0A939BNC4</accession>
<organism evidence="4 5">
    <name type="scientific">Brevibacillus fulvus</name>
    <dbReference type="NCBI Taxonomy" id="1125967"/>
    <lineage>
        <taxon>Bacteria</taxon>
        <taxon>Bacillati</taxon>
        <taxon>Bacillota</taxon>
        <taxon>Bacilli</taxon>
        <taxon>Bacillales</taxon>
        <taxon>Paenibacillaceae</taxon>
        <taxon>Brevibacillus</taxon>
    </lineage>
</organism>